<evidence type="ECO:0000256" key="10">
    <source>
        <dbReference type="SAM" id="MobiDB-lite"/>
    </source>
</evidence>
<comment type="similarity">
    <text evidence="2">Belongs to the universal ribosomal protein uS14 family.</text>
</comment>
<dbReference type="EMBL" id="CYGV01001844">
    <property type="protein sequence ID" value="CUA77449.1"/>
    <property type="molecule type" value="Genomic_DNA"/>
</dbReference>
<evidence type="ECO:0000313" key="11">
    <source>
        <dbReference type="EMBL" id="CUA77449.1"/>
    </source>
</evidence>
<name>A0A0K6GGH6_9AGAM</name>
<dbReference type="GO" id="GO:0003735">
    <property type="term" value="F:structural constituent of ribosome"/>
    <property type="evidence" value="ECO:0007669"/>
    <property type="project" value="InterPro"/>
</dbReference>
<comment type="similarity">
    <text evidence="3">Belongs to the ATG14 family.</text>
</comment>
<evidence type="ECO:0000313" key="12">
    <source>
        <dbReference type="Proteomes" id="UP000044841"/>
    </source>
</evidence>
<evidence type="ECO:0000256" key="5">
    <source>
        <dbReference type="ARBA" id="ARBA00022833"/>
    </source>
</evidence>
<feature type="coiled-coil region" evidence="9">
    <location>
        <begin position="524"/>
        <end position="576"/>
    </location>
</feature>
<dbReference type="NCBIfam" id="NF004424">
    <property type="entry name" value="PRK05766.1"/>
    <property type="match status" value="1"/>
</dbReference>
<feature type="compositionally biased region" description="Low complexity" evidence="10">
    <location>
        <begin position="259"/>
        <end position="287"/>
    </location>
</feature>
<dbReference type="InterPro" id="IPR001209">
    <property type="entry name" value="Ribosomal_uS14"/>
</dbReference>
<evidence type="ECO:0000256" key="3">
    <source>
        <dbReference type="ARBA" id="ARBA00009574"/>
    </source>
</evidence>
<dbReference type="Gene3D" id="4.10.830.10">
    <property type="entry name" value="30s Ribosomal Protein S14, Chain N"/>
    <property type="match status" value="1"/>
</dbReference>
<dbReference type="GO" id="GO:0006412">
    <property type="term" value="P:translation"/>
    <property type="evidence" value="ECO:0007669"/>
    <property type="project" value="InterPro"/>
</dbReference>
<keyword evidence="6" id="KW-0689">Ribosomal protein</keyword>
<feature type="compositionally biased region" description="Polar residues" evidence="10">
    <location>
        <begin position="790"/>
        <end position="808"/>
    </location>
</feature>
<dbReference type="InterPro" id="IPR018271">
    <property type="entry name" value="Ribosomal_uS14_CS"/>
</dbReference>
<evidence type="ECO:0000256" key="8">
    <source>
        <dbReference type="ARBA" id="ARBA00023274"/>
    </source>
</evidence>
<dbReference type="Pfam" id="PF00253">
    <property type="entry name" value="Ribosomal_S14"/>
    <property type="match status" value="1"/>
</dbReference>
<dbReference type="PANTHER" id="PTHR15157">
    <property type="entry name" value="UV RADIATION RESISTANCE-ASSOCIATED GENE PROTEIN"/>
    <property type="match status" value="1"/>
</dbReference>
<dbReference type="Proteomes" id="UP000044841">
    <property type="component" value="Unassembled WGS sequence"/>
</dbReference>
<dbReference type="GO" id="GO:0008270">
    <property type="term" value="F:zinc ion binding"/>
    <property type="evidence" value="ECO:0007669"/>
    <property type="project" value="InterPro"/>
</dbReference>
<dbReference type="GO" id="GO:0035493">
    <property type="term" value="P:SNARE complex assembly"/>
    <property type="evidence" value="ECO:0007669"/>
    <property type="project" value="TreeGrafter"/>
</dbReference>
<dbReference type="Pfam" id="PF10186">
    <property type="entry name" value="ATG14"/>
    <property type="match status" value="1"/>
</dbReference>
<evidence type="ECO:0000256" key="2">
    <source>
        <dbReference type="ARBA" id="ARBA00009083"/>
    </source>
</evidence>
<evidence type="ECO:0000256" key="9">
    <source>
        <dbReference type="SAM" id="Coils"/>
    </source>
</evidence>
<organism evidence="11 12">
    <name type="scientific">Rhizoctonia solani</name>
    <dbReference type="NCBI Taxonomy" id="456999"/>
    <lineage>
        <taxon>Eukaryota</taxon>
        <taxon>Fungi</taxon>
        <taxon>Dikarya</taxon>
        <taxon>Basidiomycota</taxon>
        <taxon>Agaricomycotina</taxon>
        <taxon>Agaricomycetes</taxon>
        <taxon>Cantharellales</taxon>
        <taxon>Ceratobasidiaceae</taxon>
        <taxon>Rhizoctonia</taxon>
    </lineage>
</organism>
<feature type="compositionally biased region" description="Low complexity" evidence="10">
    <location>
        <begin position="838"/>
        <end position="850"/>
    </location>
</feature>
<dbReference type="GO" id="GO:0005768">
    <property type="term" value="C:endosome"/>
    <property type="evidence" value="ECO:0007669"/>
    <property type="project" value="TreeGrafter"/>
</dbReference>
<feature type="compositionally biased region" description="Polar residues" evidence="10">
    <location>
        <begin position="235"/>
        <end position="256"/>
    </location>
</feature>
<feature type="compositionally biased region" description="Basic and acidic residues" evidence="10">
    <location>
        <begin position="75"/>
        <end position="90"/>
    </location>
</feature>
<dbReference type="GO" id="GO:1990904">
    <property type="term" value="C:ribonucleoprotein complex"/>
    <property type="evidence" value="ECO:0007669"/>
    <property type="project" value="UniProtKB-KW"/>
</dbReference>
<evidence type="ECO:0000256" key="6">
    <source>
        <dbReference type="ARBA" id="ARBA00022980"/>
    </source>
</evidence>
<dbReference type="GO" id="GO:0000323">
    <property type="term" value="C:lytic vacuole"/>
    <property type="evidence" value="ECO:0007669"/>
    <property type="project" value="TreeGrafter"/>
</dbReference>
<evidence type="ECO:0000256" key="1">
    <source>
        <dbReference type="ARBA" id="ARBA00001947"/>
    </source>
</evidence>
<dbReference type="InterPro" id="IPR018791">
    <property type="entry name" value="UV_resistance/autophagy_Atg14"/>
</dbReference>
<dbReference type="PANTHER" id="PTHR15157:SF5">
    <property type="entry name" value="UV RADIATION RESISTANCE-ASSOCIATED GENE PROTEIN"/>
    <property type="match status" value="1"/>
</dbReference>
<dbReference type="PROSITE" id="PS00527">
    <property type="entry name" value="RIBOSOMAL_S14"/>
    <property type="match status" value="1"/>
</dbReference>
<feature type="compositionally biased region" description="Polar residues" evidence="10">
    <location>
        <begin position="442"/>
        <end position="451"/>
    </location>
</feature>
<dbReference type="FunFam" id="4.10.830.10:FF:000002">
    <property type="entry name" value="40S ribosomal protein S29"/>
    <property type="match status" value="1"/>
</dbReference>
<accession>A0A0K6GGH6</accession>
<feature type="region of interest" description="Disordered" evidence="10">
    <location>
        <begin position="63"/>
        <end position="157"/>
    </location>
</feature>
<feature type="compositionally biased region" description="Low complexity" evidence="10">
    <location>
        <begin position="861"/>
        <end position="871"/>
    </location>
</feature>
<proteinExistence type="inferred from homology"/>
<keyword evidence="12" id="KW-1185">Reference proteome</keyword>
<evidence type="ECO:0000256" key="7">
    <source>
        <dbReference type="ARBA" id="ARBA00023054"/>
    </source>
</evidence>
<keyword evidence="5" id="KW-0862">Zinc</keyword>
<keyword evidence="7 9" id="KW-0175">Coiled coil</keyword>
<dbReference type="GO" id="GO:0005840">
    <property type="term" value="C:ribosome"/>
    <property type="evidence" value="ECO:0007669"/>
    <property type="project" value="UniProtKB-KW"/>
</dbReference>
<feature type="region of interest" description="Disordered" evidence="10">
    <location>
        <begin position="764"/>
        <end position="899"/>
    </location>
</feature>
<feature type="region of interest" description="Disordered" evidence="10">
    <location>
        <begin position="186"/>
        <end position="305"/>
    </location>
</feature>
<sequence>MMYEELAGSQRRLRHIQGVHVKNLTPFPLRDHASSALQHTTPAPIIQLSDDTDLVLARRRGRRVSQNSVVTLRTLRSDSHTEESAEKPGESPRSARTRPAGPPVSFSRAGPSNSPPTHLRRQRSTSHTSLGSIKAGTHSRDASVTTPPTSPPVGSSSFLYDASQRSLEKVISSRLVETFVTLSASEDGPRAWGHNVDSLHPPASPTSPERSPVRGQLSKRLPLSNKTTAPKHATGLSTSSFEHAEQSNGAKVSGTTLKRAGSARKSNGSAANGSARSPSISSPKSISFPHTSPPPTRSASPARSFVEDRQATVPFFISSIHRPSTNPSWADLDANGDFAEWVDRQQSRVGVALWGRVDECSASAWSNLKGKDKDIGSEEPDEDNWKVLVEWEVQMDKLEKVEAAVLDHLDVLPSNTLLLSLAPSGDLYFLPPSSPSRPSSPTAYASDSELANSIHKAKPPTRSEILQQSRRETRMKQSASWADVVKLANLYAVVRDTQTSLDEVLNTTNRLIEHVGPRVLAREISEREENLRTLQQEVAAAKKGCVASSQEKQNRIERLRARREALQAATDIYDQDVQANNEKSNQVDSARATYFEIHNALTPRRTTLCHTLDSIFPIEPDAERAADLVFTILDVPLPVPVAPSDPAPPLNNEEAVSAALGYAAHVVALLSSYMNVRIPYPVTYVGSRSYVRDPISAMHGPRMFPLYPTGVDTYRFEYAVFLLNKDVETLMAEQGLRAADLRHTLPNLKNLILTLTHNSESTPLNAVQVSLPPPTPIGEDTSETPRAASPTPTEATQNPAPTRSSFLSPLTAILRRYPGSSNRPKVAVDTVDTAEGSETQTPTTPETPQTARPENSPDGLSSSSNSSASEAETNDVEAKGEPPASPLSHTSRAVAPSTHPLKMTHDAVWFSRPRKFGKGSRECRVCAHQAGLIRKYGLDICRQCFREKSAAIGFTKNR</sequence>
<reference evidence="11 12" key="1">
    <citation type="submission" date="2015-07" db="EMBL/GenBank/DDBJ databases">
        <authorList>
            <person name="Noorani M."/>
        </authorList>
    </citation>
    <scope>NUCLEOTIDE SEQUENCE [LARGE SCALE GENOMIC DNA]</scope>
    <source>
        <strain evidence="11">BBA 69670</strain>
    </source>
</reference>
<comment type="cofactor">
    <cofactor evidence="1">
        <name>Zn(2+)</name>
        <dbReference type="ChEBI" id="CHEBI:29105"/>
    </cofactor>
</comment>
<gene>
    <name evidence="11" type="ORF">RSOLAG22IIIB_02463</name>
</gene>
<evidence type="ECO:0000256" key="4">
    <source>
        <dbReference type="ARBA" id="ARBA00013807"/>
    </source>
</evidence>
<dbReference type="InterPro" id="IPR039744">
    <property type="entry name" value="RIbosomal_uS14_euk_arc"/>
</dbReference>
<feature type="region of interest" description="Disordered" evidence="10">
    <location>
        <begin position="432"/>
        <end position="472"/>
    </location>
</feature>
<dbReference type="InterPro" id="IPR043140">
    <property type="entry name" value="Ribosomal_uS14_sf"/>
</dbReference>
<dbReference type="GO" id="GO:0000149">
    <property type="term" value="F:SNARE binding"/>
    <property type="evidence" value="ECO:0007669"/>
    <property type="project" value="TreeGrafter"/>
</dbReference>
<protein>
    <recommendedName>
        <fullName evidence="4">Autophagy-related protein 14</fullName>
    </recommendedName>
</protein>
<keyword evidence="8" id="KW-0687">Ribonucleoprotein</keyword>
<feature type="compositionally biased region" description="Low complexity" evidence="10">
    <location>
        <begin position="143"/>
        <end position="157"/>
    </location>
</feature>
<dbReference type="AlphaFoldDB" id="A0A0K6GGH6"/>